<sequence>MSAAKLTARAKVIQAKFWKHANRQAEPVRDWLLALPAEDRKNIGGDIQRVECEWPVGMPLVRSLSGGLFEVRSSLPSNKIARTLFGIDDGKMVLLHGFTKTTQKTPKADLDLARDRWREWKKHAKK</sequence>
<accession>A0ABU0YR38</accession>
<dbReference type="RefSeq" id="WP_379957429.1">
    <property type="nucleotide sequence ID" value="NZ_JAUYVI010000005.1"/>
</dbReference>
<proteinExistence type="predicted"/>
<dbReference type="Proteomes" id="UP001230156">
    <property type="component" value="Unassembled WGS sequence"/>
</dbReference>
<dbReference type="InterPro" id="IPR009241">
    <property type="entry name" value="HigB-like"/>
</dbReference>
<dbReference type="EMBL" id="JAUYVI010000005">
    <property type="protein sequence ID" value="MDQ7249446.1"/>
    <property type="molecule type" value="Genomic_DNA"/>
</dbReference>
<organism evidence="1 2">
    <name type="scientific">Dongia sedimenti</name>
    <dbReference type="NCBI Taxonomy" id="3064282"/>
    <lineage>
        <taxon>Bacteria</taxon>
        <taxon>Pseudomonadati</taxon>
        <taxon>Pseudomonadota</taxon>
        <taxon>Alphaproteobacteria</taxon>
        <taxon>Rhodospirillales</taxon>
        <taxon>Dongiaceae</taxon>
        <taxon>Dongia</taxon>
    </lineage>
</organism>
<name>A0ABU0YR38_9PROT</name>
<gene>
    <name evidence="1" type="ORF">Q8A70_17290</name>
</gene>
<comment type="caution">
    <text evidence="1">The sequence shown here is derived from an EMBL/GenBank/DDBJ whole genome shotgun (WGS) entry which is preliminary data.</text>
</comment>
<dbReference type="Pfam" id="PF05973">
    <property type="entry name" value="Gp49"/>
    <property type="match status" value="1"/>
</dbReference>
<reference evidence="2" key="1">
    <citation type="submission" date="2023-08" db="EMBL/GenBank/DDBJ databases">
        <title>Rhodospirillaceae gen. nov., a novel taxon isolated from the Yangtze River Yuezi River estuary sludge.</title>
        <authorList>
            <person name="Ruan L."/>
        </authorList>
    </citation>
    <scope>NUCLEOTIDE SEQUENCE [LARGE SCALE GENOMIC DNA]</scope>
    <source>
        <strain evidence="2">R-7</strain>
    </source>
</reference>
<protein>
    <submittedName>
        <fullName evidence="1">Type II toxin-antitoxin system RelE/ParE family toxin</fullName>
    </submittedName>
</protein>
<evidence type="ECO:0000313" key="2">
    <source>
        <dbReference type="Proteomes" id="UP001230156"/>
    </source>
</evidence>
<evidence type="ECO:0000313" key="1">
    <source>
        <dbReference type="EMBL" id="MDQ7249446.1"/>
    </source>
</evidence>
<keyword evidence="2" id="KW-1185">Reference proteome</keyword>